<evidence type="ECO:0000256" key="7">
    <source>
        <dbReference type="SAM" id="Coils"/>
    </source>
</evidence>
<dbReference type="PANTHER" id="PTHR28110">
    <property type="entry name" value="TRANSMEMBRANE PROTEIN"/>
    <property type="match status" value="1"/>
</dbReference>
<gene>
    <name evidence="10" type="ORF">B0J13DRAFT_440624</name>
</gene>
<dbReference type="InterPro" id="IPR013221">
    <property type="entry name" value="Mur_ligase_cen"/>
</dbReference>
<evidence type="ECO:0000256" key="5">
    <source>
        <dbReference type="ARBA" id="ARBA00022840"/>
    </source>
</evidence>
<keyword evidence="4" id="KW-0547">Nucleotide-binding</keyword>
<feature type="region of interest" description="Disordered" evidence="8">
    <location>
        <begin position="898"/>
        <end position="928"/>
    </location>
</feature>
<dbReference type="NCBIfam" id="TIGR01499">
    <property type="entry name" value="folC"/>
    <property type="match status" value="1"/>
</dbReference>
<dbReference type="Pfam" id="PF08245">
    <property type="entry name" value="Mur_ligase_M"/>
    <property type="match status" value="1"/>
</dbReference>
<keyword evidence="2" id="KW-0436">Ligase</keyword>
<evidence type="ECO:0000256" key="8">
    <source>
        <dbReference type="SAM" id="MobiDB-lite"/>
    </source>
</evidence>
<keyword evidence="3" id="KW-0479">Metal-binding</keyword>
<dbReference type="SUPFAM" id="SSF53623">
    <property type="entry name" value="MurD-like peptide ligases, catalytic domain"/>
    <property type="match status" value="1"/>
</dbReference>
<dbReference type="GO" id="GO:0005524">
    <property type="term" value="F:ATP binding"/>
    <property type="evidence" value="ECO:0007669"/>
    <property type="project" value="UniProtKB-KW"/>
</dbReference>
<evidence type="ECO:0000256" key="6">
    <source>
        <dbReference type="ARBA" id="ARBA00022842"/>
    </source>
</evidence>
<organism evidence="10 11">
    <name type="scientific">Dactylonectria estremocensis</name>
    <dbReference type="NCBI Taxonomy" id="1079267"/>
    <lineage>
        <taxon>Eukaryota</taxon>
        <taxon>Fungi</taxon>
        <taxon>Dikarya</taxon>
        <taxon>Ascomycota</taxon>
        <taxon>Pezizomycotina</taxon>
        <taxon>Sordariomycetes</taxon>
        <taxon>Hypocreomycetidae</taxon>
        <taxon>Hypocreales</taxon>
        <taxon>Nectriaceae</taxon>
        <taxon>Dactylonectria</taxon>
    </lineage>
</organism>
<name>A0A9P9J428_9HYPO</name>
<dbReference type="InterPro" id="IPR001645">
    <property type="entry name" value="Folylpolyglutamate_synth"/>
</dbReference>
<keyword evidence="11" id="KW-1185">Reference proteome</keyword>
<dbReference type="Gene3D" id="3.40.1190.10">
    <property type="entry name" value="Mur-like, catalytic domain"/>
    <property type="match status" value="1"/>
</dbReference>
<dbReference type="GO" id="GO:0005737">
    <property type="term" value="C:cytoplasm"/>
    <property type="evidence" value="ECO:0007669"/>
    <property type="project" value="TreeGrafter"/>
</dbReference>
<reference evidence="10" key="1">
    <citation type="journal article" date="2021" name="Nat. Commun.">
        <title>Genetic determinants of endophytism in the Arabidopsis root mycobiome.</title>
        <authorList>
            <person name="Mesny F."/>
            <person name="Miyauchi S."/>
            <person name="Thiergart T."/>
            <person name="Pickel B."/>
            <person name="Atanasova L."/>
            <person name="Karlsson M."/>
            <person name="Huettel B."/>
            <person name="Barry K.W."/>
            <person name="Haridas S."/>
            <person name="Chen C."/>
            <person name="Bauer D."/>
            <person name="Andreopoulos W."/>
            <person name="Pangilinan J."/>
            <person name="LaButti K."/>
            <person name="Riley R."/>
            <person name="Lipzen A."/>
            <person name="Clum A."/>
            <person name="Drula E."/>
            <person name="Henrissat B."/>
            <person name="Kohler A."/>
            <person name="Grigoriev I.V."/>
            <person name="Martin F.M."/>
            <person name="Hacquard S."/>
        </authorList>
    </citation>
    <scope>NUCLEOTIDE SEQUENCE</scope>
    <source>
        <strain evidence="10">MPI-CAGE-AT-0021</strain>
    </source>
</reference>
<evidence type="ECO:0000256" key="4">
    <source>
        <dbReference type="ARBA" id="ARBA00022741"/>
    </source>
</evidence>
<feature type="domain" description="Mur ligase central" evidence="9">
    <location>
        <begin position="51"/>
        <end position="207"/>
    </location>
</feature>
<evidence type="ECO:0000313" key="10">
    <source>
        <dbReference type="EMBL" id="KAH7149149.1"/>
    </source>
</evidence>
<dbReference type="GO" id="GO:0046872">
    <property type="term" value="F:metal ion binding"/>
    <property type="evidence" value="ECO:0007669"/>
    <property type="project" value="UniProtKB-KW"/>
</dbReference>
<feature type="coiled-coil region" evidence="7">
    <location>
        <begin position="565"/>
        <end position="592"/>
    </location>
</feature>
<dbReference type="InterPro" id="IPR036565">
    <property type="entry name" value="Mur-like_cat_sf"/>
</dbReference>
<dbReference type="GO" id="GO:0004326">
    <property type="term" value="F:tetrahydrofolylpolyglutamate synthase activity"/>
    <property type="evidence" value="ECO:0007669"/>
    <property type="project" value="InterPro"/>
</dbReference>
<evidence type="ECO:0000259" key="9">
    <source>
        <dbReference type="Pfam" id="PF08245"/>
    </source>
</evidence>
<protein>
    <recommendedName>
        <fullName evidence="9">Mur ligase central domain-containing protein</fullName>
    </recommendedName>
</protein>
<accession>A0A9P9J428</accession>
<dbReference type="Gene3D" id="3.90.190.20">
    <property type="entry name" value="Mur ligase, C-terminal domain"/>
    <property type="match status" value="1"/>
</dbReference>
<dbReference type="InterPro" id="IPR036615">
    <property type="entry name" value="Mur_ligase_C_dom_sf"/>
</dbReference>
<evidence type="ECO:0000256" key="3">
    <source>
        <dbReference type="ARBA" id="ARBA00022723"/>
    </source>
</evidence>
<proteinExistence type="inferred from homology"/>
<keyword evidence="5" id="KW-0067">ATP-binding</keyword>
<dbReference type="AlphaFoldDB" id="A0A9P9J428"/>
<dbReference type="SUPFAM" id="SSF53244">
    <property type="entry name" value="MurD-like peptide ligases, peptide-binding domain"/>
    <property type="match status" value="1"/>
</dbReference>
<keyword evidence="6" id="KW-0460">Magnesium</keyword>
<sequence length="957" mass="106098">MSSSKDIQLAIQRINHALVGKRQPGFRDIRLGLGRISKVVSPKQPWRGILVAGTNGKGSICTYLAGLFKLGGIAYGGFTSPAFPESYHGVTLNGLYVNPRMYEMEKQSVQAKWDRLASSWELRHGEDPETMSPFEIETAVAFRVFDRMNVPYGIVEVGMGGATDATNAMRNKAITIISKIGLDHQEFLGNSLENIAKVKAGIMKKNVPCVVDHTNHPSVIRVLREHARKVGTTLLLTWKAEPFLMTLNNEKWKLENYQIQNLLCAALAFRHLFPHKDIDLDKLLATEPYLPGRMENVQVSPEISGKEERNILVDGAHNMLGIEGLVSHVDKWLRKDTQPVSWVMGMSSSKNKPFDKIIEKVVRPQDNFAFVEFAQGPGDPPPAPANYGTDHAKAIVKNPDQIYTGEPEVGAALQWACDKAGKDGPVVVTGSLYLVRDLFKLEGVRRKRELETRKPGLSPLSQSQVYRYAMIAQERKLTEDEEAQFRQAEADLQLSGYHLKLTTVKNSDGEEIDPLKVSEEVAELQRKAAYHKTQAEGYETSIAVIQKDMEQQESTGGSQSPDNVLSALAGKLEGLQKLADNHREEYLEAVHQVRGRVPLLYKADMGYGEVFERLERKRTKPKRDPFLAYYVPPEPTIEDHELDEAEQEAIAAEEEARAEEAKVDRVLASRKRRKIRAKALEADSNDPLVSELSSFNWCSNKMPGLRTHLIVVCCHGIWLGGRSRGGDEAEWLIADFQRGETDTFVEHIKAGVKCLAEDRDSSVLVFSGGPTRNETQLSEAQSYANIAEENGYWGLLPGGVSPGEILVEERALDSYYNVLFALTLFHARAQAWPTRMTIISHGFKKARLIDGHCAAIGFPLERVSFIGIDPPGMAALAAGGEAGGDKEQAMKGVGMAMGEWRSDPQGRGSGLAGKRARRNPWGVGQSVFGEGVRDRGGLMLKEENGEEVLDEDAVRPW</sequence>
<dbReference type="EMBL" id="JAGMUU010000007">
    <property type="protein sequence ID" value="KAH7149149.1"/>
    <property type="molecule type" value="Genomic_DNA"/>
</dbReference>
<dbReference type="InterPro" id="IPR055323">
    <property type="entry name" value="C57A10.07/YOR238W"/>
</dbReference>
<keyword evidence="7" id="KW-0175">Coiled coil</keyword>
<evidence type="ECO:0000256" key="2">
    <source>
        <dbReference type="ARBA" id="ARBA00022598"/>
    </source>
</evidence>
<evidence type="ECO:0000313" key="11">
    <source>
        <dbReference type="Proteomes" id="UP000717696"/>
    </source>
</evidence>
<evidence type="ECO:0000256" key="1">
    <source>
        <dbReference type="ARBA" id="ARBA00008276"/>
    </source>
</evidence>
<comment type="similarity">
    <text evidence="1">Belongs to the folylpolyglutamate synthase family.</text>
</comment>
<comment type="caution">
    <text evidence="10">The sequence shown here is derived from an EMBL/GenBank/DDBJ whole genome shotgun (WGS) entry which is preliminary data.</text>
</comment>
<dbReference type="PANTHER" id="PTHR28110:SF1">
    <property type="entry name" value="TRANSMEMBRANE PROTEIN"/>
    <property type="match status" value="1"/>
</dbReference>
<dbReference type="OrthoDB" id="5212574at2759"/>
<dbReference type="Proteomes" id="UP000717696">
    <property type="component" value="Unassembled WGS sequence"/>
</dbReference>